<dbReference type="OrthoDB" id="5285218at2759"/>
<organism evidence="2 3">
    <name type="scientific">Scytalidium lignicola</name>
    <name type="common">Hyphomycete</name>
    <dbReference type="NCBI Taxonomy" id="5539"/>
    <lineage>
        <taxon>Eukaryota</taxon>
        <taxon>Fungi</taxon>
        <taxon>Dikarya</taxon>
        <taxon>Ascomycota</taxon>
        <taxon>Pezizomycotina</taxon>
        <taxon>Leotiomycetes</taxon>
        <taxon>Leotiomycetes incertae sedis</taxon>
        <taxon>Scytalidium</taxon>
    </lineage>
</organism>
<gene>
    <name evidence="2" type="ORF">B7463_g7952</name>
</gene>
<protein>
    <submittedName>
        <fullName evidence="2">Uncharacterized protein</fullName>
    </submittedName>
</protein>
<dbReference type="EMBL" id="NCSJ02000165">
    <property type="protein sequence ID" value="RFU28408.1"/>
    <property type="molecule type" value="Genomic_DNA"/>
</dbReference>
<name>A0A3E2H4U7_SCYLI</name>
<dbReference type="AlphaFoldDB" id="A0A3E2H4U7"/>
<feature type="region of interest" description="Disordered" evidence="1">
    <location>
        <begin position="54"/>
        <end position="164"/>
    </location>
</feature>
<keyword evidence="3" id="KW-1185">Reference proteome</keyword>
<feature type="non-terminal residue" evidence="2">
    <location>
        <position position="1"/>
    </location>
</feature>
<dbReference type="Proteomes" id="UP000258309">
    <property type="component" value="Unassembled WGS sequence"/>
</dbReference>
<comment type="caution">
    <text evidence="2">The sequence shown here is derived from an EMBL/GenBank/DDBJ whole genome shotgun (WGS) entry which is preliminary data.</text>
</comment>
<sequence>MVNLIDLFHQKLELFRLEQRYTRRRHRRSTFVSEAQYVDGEYIYNSSSAHATSYSAKISAGHSPSPSPRSHTQNPWSTSTSGSGSGSGSDSDRSEEREREYERDQVPEMREPRPQQKDSVGRGLGRRLSRMSMGGSLDWKNRGQSKRESMASGREVRWEDGARS</sequence>
<accession>A0A3E2H4U7</accession>
<evidence type="ECO:0000313" key="2">
    <source>
        <dbReference type="EMBL" id="RFU28408.1"/>
    </source>
</evidence>
<feature type="compositionally biased region" description="Polar residues" evidence="1">
    <location>
        <begin position="54"/>
        <end position="76"/>
    </location>
</feature>
<evidence type="ECO:0000256" key="1">
    <source>
        <dbReference type="SAM" id="MobiDB-lite"/>
    </source>
</evidence>
<feature type="non-terminal residue" evidence="2">
    <location>
        <position position="164"/>
    </location>
</feature>
<evidence type="ECO:0000313" key="3">
    <source>
        <dbReference type="Proteomes" id="UP000258309"/>
    </source>
</evidence>
<feature type="compositionally biased region" description="Basic and acidic residues" evidence="1">
    <location>
        <begin position="139"/>
        <end position="164"/>
    </location>
</feature>
<proteinExistence type="predicted"/>
<feature type="compositionally biased region" description="Basic and acidic residues" evidence="1">
    <location>
        <begin position="90"/>
        <end position="120"/>
    </location>
</feature>
<reference evidence="2 3" key="1">
    <citation type="submission" date="2018-05" db="EMBL/GenBank/DDBJ databases">
        <title>Draft genome sequence of Scytalidium lignicola DSM 105466, a ubiquitous saprotrophic fungus.</title>
        <authorList>
            <person name="Buettner E."/>
            <person name="Gebauer A.M."/>
            <person name="Hofrichter M."/>
            <person name="Liers C."/>
            <person name="Kellner H."/>
        </authorList>
    </citation>
    <scope>NUCLEOTIDE SEQUENCE [LARGE SCALE GENOMIC DNA]</scope>
    <source>
        <strain evidence="2 3">DSM 105466</strain>
    </source>
</reference>